<dbReference type="AlphaFoldDB" id="A0A0D8ZXI5"/>
<reference evidence="1 2" key="1">
    <citation type="submission" date="2015-02" db="EMBL/GenBank/DDBJ databases">
        <title>Draft genome of a novel marine cyanobacterium (Chroococcales) isolated from South Atlantic Ocean.</title>
        <authorList>
            <person name="Rigonato J."/>
            <person name="Alvarenga D.O."/>
            <person name="Branco L.H."/>
            <person name="Varani A.M."/>
            <person name="Brandini F.P."/>
            <person name="Fiore M.F."/>
        </authorList>
    </citation>
    <scope>NUCLEOTIDE SEQUENCE [LARGE SCALE GENOMIC DNA]</scope>
    <source>
        <strain evidence="1 2">CENA595</strain>
    </source>
</reference>
<dbReference type="STRING" id="1618023.UH38_03660"/>
<comment type="caution">
    <text evidence="1">The sequence shown here is derived from an EMBL/GenBank/DDBJ whole genome shotgun (WGS) entry which is preliminary data.</text>
</comment>
<protein>
    <submittedName>
        <fullName evidence="1">Uncharacterized protein</fullName>
    </submittedName>
</protein>
<dbReference type="RefSeq" id="WP_045053258.1">
    <property type="nucleotide sequence ID" value="NZ_CAWMDP010000059.1"/>
</dbReference>
<evidence type="ECO:0000313" key="2">
    <source>
        <dbReference type="Proteomes" id="UP000032452"/>
    </source>
</evidence>
<dbReference type="EMBL" id="JYON01000002">
    <property type="protein sequence ID" value="KJH73159.1"/>
    <property type="molecule type" value="Genomic_DNA"/>
</dbReference>
<evidence type="ECO:0000313" key="1">
    <source>
        <dbReference type="EMBL" id="KJH73159.1"/>
    </source>
</evidence>
<gene>
    <name evidence="1" type="ORF">UH38_03660</name>
</gene>
<name>A0A0D8ZXI5_9CYAN</name>
<dbReference type="PATRIC" id="fig|1618023.3.peg.5220"/>
<organism evidence="1 2">
    <name type="scientific">Aliterella atlantica CENA595</name>
    <dbReference type="NCBI Taxonomy" id="1618023"/>
    <lineage>
        <taxon>Bacteria</taxon>
        <taxon>Bacillati</taxon>
        <taxon>Cyanobacteriota</taxon>
        <taxon>Cyanophyceae</taxon>
        <taxon>Chroococcidiopsidales</taxon>
        <taxon>Aliterellaceae</taxon>
        <taxon>Aliterella</taxon>
    </lineage>
</organism>
<accession>A0A0D8ZXI5</accession>
<sequence>MSDRRPGLNSYRLVTLMRQAIERCDLQLHNTTVLTEAATGAYAVTPVIAAMAGAKKVIALTQNSRYGTIEDVIVQTQQLAQIAGVEGQIEFATSKTANLVAQADIITNSGHVRPLDAETIAQMQPTAAIGLMYEAWEFRTEDLDLAACQQRGIAVAGVNERHPSVDVFSFLGIMAVKLLLNAGISVYTSKILLLCDNPFSLFIERGLVNAGADVNTVTTLAAAPTDKQFDAIVVALQPQNKPVLSAQDAQAIAKYWQGAVVAQYWGDIERSALASYHIPVCPEIEPKPGHMGILPSAVGAEPIIRLQTGGLKAAEVIWRQSLLQCDREFVQLLSQELVYG</sequence>
<keyword evidence="2" id="KW-1185">Reference proteome</keyword>
<dbReference type="Proteomes" id="UP000032452">
    <property type="component" value="Unassembled WGS sequence"/>
</dbReference>
<dbReference type="OrthoDB" id="9811799at2"/>
<proteinExistence type="predicted"/>